<dbReference type="SUPFAM" id="SSF52540">
    <property type="entry name" value="P-loop containing nucleoside triphosphate hydrolases"/>
    <property type="match status" value="9"/>
</dbReference>
<reference evidence="16" key="1">
    <citation type="submission" date="2025-08" db="UniProtKB">
        <authorList>
            <consortium name="RefSeq"/>
        </authorList>
    </citation>
    <scope>IDENTIFICATION</scope>
</reference>
<dbReference type="CDD" id="cd23767">
    <property type="entry name" value="IQCD"/>
    <property type="match status" value="3"/>
</dbReference>
<dbReference type="CDD" id="cd21223">
    <property type="entry name" value="CH_ASPM_rpt1"/>
    <property type="match status" value="1"/>
</dbReference>
<dbReference type="Proteomes" id="UP000694888">
    <property type="component" value="Unplaced"/>
</dbReference>
<dbReference type="PROSITE" id="PS50096">
    <property type="entry name" value="IQ"/>
    <property type="match status" value="27"/>
</dbReference>
<dbReference type="InterPro" id="IPR022613">
    <property type="entry name" value="CH_CAMSAP_2"/>
</dbReference>
<dbReference type="SUPFAM" id="SSF47576">
    <property type="entry name" value="Calponin-homology domain, CH-domain"/>
    <property type="match status" value="1"/>
</dbReference>
<proteinExistence type="predicted"/>
<dbReference type="InterPro" id="IPR027417">
    <property type="entry name" value="P-loop_NTPase"/>
</dbReference>
<dbReference type="Gene3D" id="2.60.40.10">
    <property type="entry name" value="Immunoglobulins"/>
    <property type="match status" value="1"/>
</dbReference>
<evidence type="ECO:0000256" key="13">
    <source>
        <dbReference type="SAM" id="MobiDB-lite"/>
    </source>
</evidence>
<dbReference type="PROSITE" id="PS50021">
    <property type="entry name" value="CH"/>
    <property type="match status" value="2"/>
</dbReference>
<keyword evidence="9 12" id="KW-0175">Coiled coil</keyword>
<dbReference type="Pfam" id="PF00612">
    <property type="entry name" value="IQ"/>
    <property type="match status" value="26"/>
</dbReference>
<evidence type="ECO:0000259" key="14">
    <source>
        <dbReference type="PROSITE" id="PS50021"/>
    </source>
</evidence>
<keyword evidence="6" id="KW-0677">Repeat</keyword>
<sequence length="3666" mass="418596">MSVNHDAGGSGAPMRKARRSWFDNPPTPELALPHNGMETKPPRTKRRSLDSVETLTLTHFTSPPKISFGKILVGKSKLRTLLIRNPHDYDQEVVVERFPFKKNFKIEHSRFVVGAEDVFELEITWSPEEDGGCREMIQFSVNGIFRLQAFVLGTVEKPKAPRKVRRYPMGPRVKQPGTVVQTSALTHIKSSYSPRRSQEARDLMAELGSRGQRGENKENSEILKSQESKYLTVAKENCNNPEPAGPTVFAETRADPCAAEVFAPRPSHEGEEASKSPSPLESTAIFAKPDEASKHRRQWRKISDITSPVLNTMSPIPLNEGNENGITVDSYFQANEASAEKAREKHKGQAEAGEKKDNAALNAAAVSRNEYLKETFVVPLLPAGKVADTTSSIRNDQSRREDGKTFCTEDITHKSTSQQSKTRVLTPKKGKDVAHLMRSNSVDLPLSDAKKVNPASGGTKSRTSADPKELEMMKRIAWNSPNTSENQNSTKTSPASPNTMLNESLSLISQMKVGCVRSSGGVISPPEGNSMNSSIISQGMGMVSPNSFMEDMKAMAHDQSGSGTRNEPPSPSATLNNSIPHRAVVSHLQNVRVSLTYSPKTAPSGSSSGTPKKRPSEKFGTKRRSISSQFRKEEVQMTTGVVKKNQRRLSGQKEEWKRKGPCAQRGSASTAQEVKRNKSVGKVGCQQVKVKTQSTTSARESSAKRQESDIKKKNLKKKSPTVAKREVAEKLTTNKVVKLQGSPFESNVTERKKKKGTPSSKPEVQEDKLVCPSVEKHNGETDEQVTPVKEGSAVDSGTIVKGRSFDVSHERSGSFFENLLPDDDGVDKNESNGGKNSSLSRRGNLFPDLNLADTVTVSQNEISLAEDFCREIACSTEATLDAGSLKTSEQGTMRADVAGTITMAAEQSSSYVITPRKSQLDRVVNAAERSLSPQRFCPVSPSALPTSPGMASEFSRRGTMTVTKSRPSDALLAALNNRKRQMLLSSRQDSPGTLPGDDTETTENIRIHVEEHYEEIDGQMYVVVKETTDVVKSMTETYIEAVPASPQQFNTPPQLPTSPNPDLSRRSTHIIRSPKVIDVAAMNKRKLKFCTSVETSATSDGMAGVCPEMGKTLSVPVIPQPGGIMPERMETPTVSSSTLVTEASGNEQNTVEMLSDELGKSNDLQKTEEVQQHQFEMVKTSMTEASAPPITSVCLMSNKIVDYEDISEEDSVGNVTKDSLDSSRISTFSSDSLQVQRKEYVASSLHQEITVVPLSESPLESQAVRQFACPEKISDETNSVQTSSSAVAQKETSETQDPCVDHREMFITERRVCFVPTVLAQRRPKKVTEKKMLRRSISADGLMPRNTAFDIPVADEEREETHSDPVHATVPPDSLDNAKSDTACSNPKRALFVKPTTRAKKPLLSRSSQGQLPTSKMPGGQASTLKVRSRSLSSLTGPSDEKVQKAAVADSSINRKPVRPSKTVKPAPSGSVKKKGPKGVAQSRLILLKKAKSGTPRHPMPFAARNMYYDERWMEKQERGFVQWLNFVLTPPDEYLAVTSKPKVDARALSLDTRNVAPRLAPTKEILSFRAYAARRRLNRLRRAACELYQSQKVVEIIRRVEVEVESRRITVRKEKMVHADLGIKQKMLDLLLQYSSLWLRVGLETVFGEILMLQSNQDVVGLSRFIVTRLLSCPDIAAEYSHPTVPHLYRDGFAAAVSRHMVKKFLLMVYFMDTAKTDRLIDHDPCLFCKDAEIKSSKEILVQFSREVLSGEGDITRHLAYMGYTVSQVQQPIDEFDYAVACLSKDLKDGLRLGRVLELLAGDSSVMGKLRAPAISRLQKVHNMEAFFKAMAKRGLEFNTLEGVAVTARDVVDGHREKTLALLWHLIIHFQNSVQVNEEHLREEISLLEKSLRLTVALQSVGAILARGCEARRDSGDSNLPQDNEMMRLVFQWCRLVALHYGVKVENFTVSFSDGRALCCLLHHYHPALLPLEEINFRTTVSFQEEAEQRCEAGADPDTSADWGTGGGLLQGEDDPEMFDQLLANEKANFKTLYEKVSALGGVPLMLKSGDMSNTIPDEKVVSTYVSYLCARLLDIRQEVRAARVLQMAWRRKRLRRALRERKIRIEAAVKIQQWIRPLLAQRFAHQRALAAVRLQCAWRRFRACKMLAHLRQEKLAKAELERKASAATTIQRTWRASMIRRREAKVKEMEKKRVIYEMQQKAATTVQRHVRGLQCRREFVRSKQAAVCVQSAWRRHQAKKSLEMLKKERVNKSAVVIQKFMRGRLCRKGFLTSKQAAVTIQKQWRMKLAQKFLVCLRTQKKTMAATVIQKHVRGRLCRREIEGLRGSALILQKLWRAKKAREVVESLRAERQKEAAVLVQSVVRCASDRRKFLRLKRAAVCVQTQWRCVLAQREFMRLRLERQTHAAVVIQKNFHRFKAKKELYALRCAAVVIQKLWRARQARLELRKLRGQQKDRAALILQKHARGFLCRKNLQRSQMAAQKIQGLWRVCLARRELLRLRDQRRKSATIIIQKMFRGLQQRQAFAKIKGSVITLQSAWRVVRARRLFRKLREEKENKSALCIQSNWRMFQARHSFIRQRQAAVLMQCYWRGFLTRRQLEKSQEAAMVIQCWYRACVAARHQRLEFIEKKHLAELVQKMWRGYLARRNYQRERQAAIVIQAHFRCFRRRLKFLALRLASVIIQRGYRNYRLGKQTRQEYIAITQAACTLQRWYRKCLELRHAQQISSAIKIQAAFRAYKTRQMVTTKRNAALVIQMKFRAHLQMREERRKFLEQKQAAVTIQSCFRGYREQVMYKNILTSAIRIQALERKRQDRKRFLALKQAAVILQRRYRAKMLGLVFREAFLSIRSSVIIIQRFYRAVKVGEQLKELLDTQRAAAIKIQSTYRGWSLRQDYLMLRAACVCCQRRYRAVQLGRSVRQEMKHRCVATRVIQREWRRYLCVREAKRELEERREEVRRESQRQQEAERLAEEQRLMQEKAEDERKVFEMQRCQAARVIQKQFVLYRQKLCSERREKAAVMVQKCFRAYLVRCKYQETRNKLLFLQRLIRGFAVRRDFERQRLVAVLIQRWWRATLLAKHCRQEFESSRDAAVRIQTMYRMIRQRREYALSLQRVTKIQACVRMHVEHKRFIHVKCATIAIQRSLRSYLAMRRDRQQFLAAKHSAIKIQCEIRKWLACRRHKQEASVVALQSHWRMCQQRKEFQDAREAAMTLRALWESSQDNKQQQEHAARSIQLLFRNYMNKKLCLEHTAACIIQRAFRTFHQGRLQVKADAASIIQKAFRKHLAHKRQVQHKSAEAIQLAFRQHLIQRQAIKNESAVVIQSQVRRYLACRRFQAILGSVVTLQASVRGWLARQRAEELRKEQRALVFLQAQVRGYLVRKKVLPVLQARLDAIQEERKQRKASTKIQALWRGYKVRRNSRSRRLIQARKRISELSQEATEEKTLGSRMSSALDYLLRDKDVAYILEAMMHLEVSTRLSPVCCERMIEVDAVPALYRLAASCNRSIPHMEIIKHTVDTLLNLAKYDKTVAVVMEPEESISTIMELMLIYREKGPIFYKCCMLLGILGLDPRRRQVILNQAHLIERLQSIHSLTLRKLKVSRTHKATQAKMAAMKSFNCTMPVATPTKRRRIRPQWVLAKDTMHEFDDPLTSISFVMDVLHIGPKL</sequence>
<dbReference type="RefSeq" id="XP_005095167.1">
    <property type="nucleotide sequence ID" value="XM_005095110.3"/>
</dbReference>
<feature type="compositionally biased region" description="Basic and acidic residues" evidence="13">
    <location>
        <begin position="338"/>
        <end position="356"/>
    </location>
</feature>
<feature type="region of interest" description="Disordered" evidence="13">
    <location>
        <begin position="1356"/>
        <end position="1480"/>
    </location>
</feature>
<feature type="compositionally biased region" description="Polar residues" evidence="13">
    <location>
        <begin position="597"/>
        <end position="610"/>
    </location>
</feature>
<feature type="region of interest" description="Disordered" evidence="13">
    <location>
        <begin position="337"/>
        <end position="356"/>
    </location>
</feature>
<evidence type="ECO:0000256" key="8">
    <source>
        <dbReference type="ARBA" id="ARBA00022860"/>
    </source>
</evidence>
<feature type="compositionally biased region" description="Polar residues" evidence="13">
    <location>
        <begin position="831"/>
        <end position="841"/>
    </location>
</feature>
<feature type="region of interest" description="Disordered" evidence="13">
    <location>
        <begin position="1043"/>
        <end position="1066"/>
    </location>
</feature>
<keyword evidence="8" id="KW-0112">Calmodulin-binding</keyword>
<feature type="region of interest" description="Disordered" evidence="13">
    <location>
        <begin position="555"/>
        <end position="576"/>
    </location>
</feature>
<evidence type="ECO:0000256" key="7">
    <source>
        <dbReference type="ARBA" id="ARBA00022776"/>
    </source>
</evidence>
<dbReference type="SUPFAM" id="SSF48371">
    <property type="entry name" value="ARM repeat"/>
    <property type="match status" value="1"/>
</dbReference>
<evidence type="ECO:0000256" key="1">
    <source>
        <dbReference type="ARBA" id="ARBA00004123"/>
    </source>
</evidence>
<dbReference type="Gene3D" id="1.20.5.190">
    <property type="match status" value="20"/>
</dbReference>
<keyword evidence="15" id="KW-1185">Reference proteome</keyword>
<gene>
    <name evidence="16" type="primary">LOC101859161</name>
</gene>
<evidence type="ECO:0000256" key="5">
    <source>
        <dbReference type="ARBA" id="ARBA00022618"/>
    </source>
</evidence>
<dbReference type="InterPro" id="IPR000048">
    <property type="entry name" value="IQ_motif_EF-hand-BS"/>
</dbReference>
<feature type="region of interest" description="Disordered" evidence="13">
    <location>
        <begin position="1"/>
        <end position="50"/>
    </location>
</feature>
<feature type="compositionally biased region" description="Basic and acidic residues" evidence="13">
    <location>
        <begin position="701"/>
        <end position="712"/>
    </location>
</feature>
<dbReference type="InterPro" id="IPR051185">
    <property type="entry name" value="ASPM"/>
</dbReference>
<dbReference type="InterPro" id="IPR016024">
    <property type="entry name" value="ARM-type_fold"/>
</dbReference>
<evidence type="ECO:0000313" key="16">
    <source>
        <dbReference type="RefSeq" id="XP_005095167.1"/>
    </source>
</evidence>
<feature type="compositionally biased region" description="Polar residues" evidence="13">
    <location>
        <begin position="414"/>
        <end position="423"/>
    </location>
</feature>
<dbReference type="Pfam" id="PF15780">
    <property type="entry name" value="ASH"/>
    <property type="match status" value="1"/>
</dbReference>
<feature type="region of interest" description="Disordered" evidence="13">
    <location>
        <begin position="412"/>
        <end position="431"/>
    </location>
</feature>
<feature type="compositionally biased region" description="Basic and acidic residues" evidence="13">
    <location>
        <begin position="463"/>
        <end position="474"/>
    </location>
</feature>
<name>A0ABM0JJK9_APLCA</name>
<feature type="region of interest" description="Disordered" evidence="13">
    <location>
        <begin position="446"/>
        <end position="498"/>
    </location>
</feature>
<feature type="compositionally biased region" description="Polar residues" evidence="13">
    <location>
        <begin position="1405"/>
        <end position="1414"/>
    </location>
</feature>
<feature type="coiled-coil region" evidence="12">
    <location>
        <begin position="2940"/>
        <end position="2987"/>
    </location>
</feature>
<feature type="domain" description="Calponin-homology (CH)" evidence="14">
    <location>
        <begin position="1736"/>
        <end position="1872"/>
    </location>
</feature>
<evidence type="ECO:0000313" key="15">
    <source>
        <dbReference type="Proteomes" id="UP000694888"/>
    </source>
</evidence>
<keyword evidence="10" id="KW-0539">Nucleus</keyword>
<keyword evidence="3" id="KW-0963">Cytoplasm</keyword>
<feature type="compositionally biased region" description="Polar residues" evidence="13">
    <location>
        <begin position="479"/>
        <end position="498"/>
    </location>
</feature>
<evidence type="ECO:0000256" key="11">
    <source>
        <dbReference type="ARBA" id="ARBA00023306"/>
    </source>
</evidence>
<dbReference type="Pfam" id="PF00307">
    <property type="entry name" value="CH"/>
    <property type="match status" value="1"/>
</dbReference>
<evidence type="ECO:0000256" key="10">
    <source>
        <dbReference type="ARBA" id="ARBA00023242"/>
    </source>
</evidence>
<evidence type="ECO:0000256" key="4">
    <source>
        <dbReference type="ARBA" id="ARBA00022553"/>
    </source>
</evidence>
<dbReference type="SMART" id="SM00033">
    <property type="entry name" value="CH"/>
    <property type="match status" value="2"/>
</dbReference>
<feature type="region of interest" description="Disordered" evidence="13">
    <location>
        <begin position="738"/>
        <end position="795"/>
    </location>
</feature>
<feature type="domain" description="Calponin-homology (CH)" evidence="14">
    <location>
        <begin position="1925"/>
        <end position="2075"/>
    </location>
</feature>
<dbReference type="InterPro" id="IPR031549">
    <property type="entry name" value="ASH"/>
</dbReference>
<organism evidence="15 16">
    <name type="scientific">Aplysia californica</name>
    <name type="common">California sea hare</name>
    <dbReference type="NCBI Taxonomy" id="6500"/>
    <lineage>
        <taxon>Eukaryota</taxon>
        <taxon>Metazoa</taxon>
        <taxon>Spiralia</taxon>
        <taxon>Lophotrochozoa</taxon>
        <taxon>Mollusca</taxon>
        <taxon>Gastropoda</taxon>
        <taxon>Heterobranchia</taxon>
        <taxon>Euthyneura</taxon>
        <taxon>Tectipleura</taxon>
        <taxon>Aplysiida</taxon>
        <taxon>Aplysioidea</taxon>
        <taxon>Aplysiidae</taxon>
        <taxon>Aplysia</taxon>
    </lineage>
</organism>
<keyword evidence="4" id="KW-0597">Phosphoprotein</keyword>
<evidence type="ECO:0000256" key="6">
    <source>
        <dbReference type="ARBA" id="ARBA00022737"/>
    </source>
</evidence>
<dbReference type="SMART" id="SM00015">
    <property type="entry name" value="IQ"/>
    <property type="match status" value="44"/>
</dbReference>
<dbReference type="InterPro" id="IPR013783">
    <property type="entry name" value="Ig-like_fold"/>
</dbReference>
<keyword evidence="7" id="KW-0498">Mitosis</keyword>
<dbReference type="Pfam" id="PF11971">
    <property type="entry name" value="CAMSAP_CH"/>
    <property type="match status" value="1"/>
</dbReference>
<keyword evidence="5" id="KW-0132">Cell division</keyword>
<feature type="compositionally biased region" description="Basic and acidic residues" evidence="13">
    <location>
        <begin position="763"/>
        <end position="780"/>
    </location>
</feature>
<feature type="region of interest" description="Disordered" evidence="13">
    <location>
        <begin position="1275"/>
        <end position="1297"/>
    </location>
</feature>
<feature type="compositionally biased region" description="Low complexity" evidence="13">
    <location>
        <begin position="680"/>
        <end position="691"/>
    </location>
</feature>
<comment type="subcellular location">
    <subcellularLocation>
        <location evidence="2">Cytoplasm</location>
    </subcellularLocation>
    <subcellularLocation>
        <location evidence="1">Nucleus</location>
    </subcellularLocation>
</comment>
<feature type="region of interest" description="Disordered" evidence="13">
    <location>
        <begin position="816"/>
        <end position="845"/>
    </location>
</feature>
<evidence type="ECO:0000256" key="12">
    <source>
        <dbReference type="SAM" id="Coils"/>
    </source>
</evidence>
<evidence type="ECO:0000256" key="3">
    <source>
        <dbReference type="ARBA" id="ARBA00022490"/>
    </source>
</evidence>
<evidence type="ECO:0000256" key="9">
    <source>
        <dbReference type="ARBA" id="ARBA00023054"/>
    </source>
</evidence>
<protein>
    <submittedName>
        <fullName evidence="16">Abnormal spindle-like microcephaly-associated protein homolog</fullName>
    </submittedName>
</protein>
<feature type="compositionally biased region" description="Polar residues" evidence="13">
    <location>
        <begin position="1421"/>
        <end position="1437"/>
    </location>
</feature>
<dbReference type="GeneID" id="101859161"/>
<dbReference type="PANTHER" id="PTHR22706:SF1">
    <property type="entry name" value="ASSEMBLY FACTOR FOR SPINDLE MICROTUBULES"/>
    <property type="match status" value="1"/>
</dbReference>
<feature type="compositionally biased region" description="Polar residues" evidence="13">
    <location>
        <begin position="559"/>
        <end position="576"/>
    </location>
</feature>
<dbReference type="PANTHER" id="PTHR22706">
    <property type="entry name" value="ASSEMBLY FACTOR FOR SPINDLE MICROTUBULES"/>
    <property type="match status" value="1"/>
</dbReference>
<accession>A0ABM0JJK9</accession>
<feature type="region of interest" description="Disordered" evidence="13">
    <location>
        <begin position="597"/>
        <end position="725"/>
    </location>
</feature>
<keyword evidence="11" id="KW-0131">Cell cycle</keyword>
<feature type="compositionally biased region" description="Polar residues" evidence="13">
    <location>
        <begin position="1276"/>
        <end position="1287"/>
    </location>
</feature>
<dbReference type="Gene3D" id="1.10.418.10">
    <property type="entry name" value="Calponin-like domain"/>
    <property type="match status" value="2"/>
</dbReference>
<evidence type="ECO:0000256" key="2">
    <source>
        <dbReference type="ARBA" id="ARBA00004496"/>
    </source>
</evidence>
<dbReference type="InterPro" id="IPR001715">
    <property type="entry name" value="CH_dom"/>
</dbReference>
<dbReference type="InterPro" id="IPR036872">
    <property type="entry name" value="CH_dom_sf"/>
</dbReference>
<dbReference type="CDD" id="cd21224">
    <property type="entry name" value="CH_ASPM_rpt2"/>
    <property type="match status" value="1"/>
</dbReference>